<evidence type="ECO:0000256" key="3">
    <source>
        <dbReference type="ARBA" id="ARBA00022737"/>
    </source>
</evidence>
<keyword evidence="7" id="KW-0804">Transcription</keyword>
<keyword evidence="2" id="KW-0479">Metal-binding</keyword>
<dbReference type="PANTHER" id="PTHR45888">
    <property type="entry name" value="HL01030P-RELATED"/>
    <property type="match status" value="1"/>
</dbReference>
<keyword evidence="4 9" id="KW-0863">Zinc-finger</keyword>
<organism evidence="12 13">
    <name type="scientific">Stylosanthes scabra</name>
    <dbReference type="NCBI Taxonomy" id="79078"/>
    <lineage>
        <taxon>Eukaryota</taxon>
        <taxon>Viridiplantae</taxon>
        <taxon>Streptophyta</taxon>
        <taxon>Embryophyta</taxon>
        <taxon>Tracheophyta</taxon>
        <taxon>Spermatophyta</taxon>
        <taxon>Magnoliopsida</taxon>
        <taxon>eudicotyledons</taxon>
        <taxon>Gunneridae</taxon>
        <taxon>Pentapetalae</taxon>
        <taxon>rosids</taxon>
        <taxon>fabids</taxon>
        <taxon>Fabales</taxon>
        <taxon>Fabaceae</taxon>
        <taxon>Papilionoideae</taxon>
        <taxon>50 kb inversion clade</taxon>
        <taxon>dalbergioids sensu lato</taxon>
        <taxon>Dalbergieae</taxon>
        <taxon>Pterocarpus clade</taxon>
        <taxon>Stylosanthes</taxon>
    </lineage>
</organism>
<dbReference type="InterPro" id="IPR013083">
    <property type="entry name" value="Znf_RING/FYVE/PHD"/>
</dbReference>
<evidence type="ECO:0000259" key="11">
    <source>
        <dbReference type="PROSITE" id="PS50016"/>
    </source>
</evidence>
<dbReference type="PANTHER" id="PTHR45888:SF4">
    <property type="entry name" value="PHD FINGER PROTEIN 10"/>
    <property type="match status" value="1"/>
</dbReference>
<protein>
    <recommendedName>
        <fullName evidence="11">PHD-type domain-containing protein</fullName>
    </recommendedName>
</protein>
<feature type="compositionally biased region" description="Pro residues" evidence="10">
    <location>
        <begin position="62"/>
        <end position="72"/>
    </location>
</feature>
<gene>
    <name evidence="12" type="ORF">PIB30_103356</name>
</gene>
<dbReference type="Proteomes" id="UP001341840">
    <property type="component" value="Unassembled WGS sequence"/>
</dbReference>
<evidence type="ECO:0000256" key="5">
    <source>
        <dbReference type="ARBA" id="ARBA00022833"/>
    </source>
</evidence>
<keyword evidence="6" id="KW-0805">Transcription regulation</keyword>
<accession>A0ABU6QXF6</accession>
<dbReference type="PROSITE" id="PS50016">
    <property type="entry name" value="ZF_PHD_2"/>
    <property type="match status" value="1"/>
</dbReference>
<name>A0ABU6QXF6_9FABA</name>
<evidence type="ECO:0000256" key="7">
    <source>
        <dbReference type="ARBA" id="ARBA00023163"/>
    </source>
</evidence>
<dbReference type="EMBL" id="JASCZI010003344">
    <property type="protein sequence ID" value="MED6116776.1"/>
    <property type="molecule type" value="Genomic_DNA"/>
</dbReference>
<evidence type="ECO:0000256" key="8">
    <source>
        <dbReference type="ARBA" id="ARBA00023242"/>
    </source>
</evidence>
<comment type="caution">
    <text evidence="12">The sequence shown here is derived from an EMBL/GenBank/DDBJ whole genome shotgun (WGS) entry which is preliminary data.</text>
</comment>
<feature type="domain" description="PHD-type" evidence="11">
    <location>
        <begin position="147"/>
        <end position="205"/>
    </location>
</feature>
<dbReference type="Pfam" id="PF00628">
    <property type="entry name" value="PHD"/>
    <property type="match status" value="2"/>
</dbReference>
<keyword evidence="13" id="KW-1185">Reference proteome</keyword>
<dbReference type="Gene3D" id="3.30.40.10">
    <property type="entry name" value="Zinc/RING finger domain, C3HC4 (zinc finger)"/>
    <property type="match status" value="1"/>
</dbReference>
<comment type="subcellular location">
    <subcellularLocation>
        <location evidence="1">Nucleus</location>
    </subcellularLocation>
</comment>
<dbReference type="InterPro" id="IPR001965">
    <property type="entry name" value="Znf_PHD"/>
</dbReference>
<evidence type="ECO:0000256" key="4">
    <source>
        <dbReference type="ARBA" id="ARBA00022771"/>
    </source>
</evidence>
<feature type="non-terminal residue" evidence="12">
    <location>
        <position position="294"/>
    </location>
</feature>
<keyword evidence="5" id="KW-0862">Zinc</keyword>
<dbReference type="SMART" id="SM00249">
    <property type="entry name" value="PHD"/>
    <property type="match status" value="2"/>
</dbReference>
<dbReference type="SUPFAM" id="SSF57903">
    <property type="entry name" value="FYVE/PHD zinc finger"/>
    <property type="match status" value="2"/>
</dbReference>
<dbReference type="InterPro" id="IPR019786">
    <property type="entry name" value="Zinc_finger_PHD-type_CS"/>
</dbReference>
<keyword evidence="8" id="KW-0539">Nucleus</keyword>
<dbReference type="InterPro" id="IPR011011">
    <property type="entry name" value="Znf_FYVE_PHD"/>
</dbReference>
<evidence type="ECO:0000256" key="10">
    <source>
        <dbReference type="SAM" id="MobiDB-lite"/>
    </source>
</evidence>
<keyword evidence="3" id="KW-0677">Repeat</keyword>
<evidence type="ECO:0000313" key="12">
    <source>
        <dbReference type="EMBL" id="MED6116776.1"/>
    </source>
</evidence>
<feature type="region of interest" description="Disordered" evidence="10">
    <location>
        <begin position="55"/>
        <end position="88"/>
    </location>
</feature>
<evidence type="ECO:0000256" key="6">
    <source>
        <dbReference type="ARBA" id="ARBA00023015"/>
    </source>
</evidence>
<reference evidence="12 13" key="1">
    <citation type="journal article" date="2023" name="Plants (Basel)">
        <title>Bridging the Gap: Combining Genomics and Transcriptomics Approaches to Understand Stylosanthes scabra, an Orphan Legume from the Brazilian Caatinga.</title>
        <authorList>
            <person name="Ferreira-Neto J.R.C."/>
            <person name="da Silva M.D."/>
            <person name="Binneck E."/>
            <person name="de Melo N.F."/>
            <person name="da Silva R.H."/>
            <person name="de Melo A.L.T.M."/>
            <person name="Pandolfi V."/>
            <person name="Bustamante F.O."/>
            <person name="Brasileiro-Vidal A.C."/>
            <person name="Benko-Iseppon A.M."/>
        </authorList>
    </citation>
    <scope>NUCLEOTIDE SEQUENCE [LARGE SCALE GENOMIC DNA]</scope>
    <source>
        <tissue evidence="12">Leaves</tissue>
    </source>
</reference>
<evidence type="ECO:0000256" key="2">
    <source>
        <dbReference type="ARBA" id="ARBA00022723"/>
    </source>
</evidence>
<dbReference type="InterPro" id="IPR019787">
    <property type="entry name" value="Znf_PHD-finger"/>
</dbReference>
<proteinExistence type="predicted"/>
<evidence type="ECO:0000256" key="9">
    <source>
        <dbReference type="PROSITE-ProRule" id="PRU00146"/>
    </source>
</evidence>
<sequence>MAFHVACPITSHRICFCALGFPRALHGTESSNGFLNDVAALGEFLSENRKDTSTVKVSVPKVVPPPPPPNPTPDGGAPAAEEESASVKAKRVALQRKGAAAMIAAEEFARRFESGDVAVGLPLALLVLGSDASGNPVGEEQGQPNAKVFCRMCNRVENEGSERAKKMLSCKSCNKKYHRNCLRSWAQNRDLFHWSSWTCRACRICEACRRTGDPSKFMFCKRCDGAYHCYCLQPPHKNVSTGPYLCPKHTKCHSCGSNVPGNGLSLRWFLGYTCCDACGRLFMKGNYCPVCLKV</sequence>
<evidence type="ECO:0000313" key="13">
    <source>
        <dbReference type="Proteomes" id="UP001341840"/>
    </source>
</evidence>
<evidence type="ECO:0000256" key="1">
    <source>
        <dbReference type="ARBA" id="ARBA00004123"/>
    </source>
</evidence>
<dbReference type="PROSITE" id="PS01359">
    <property type="entry name" value="ZF_PHD_1"/>
    <property type="match status" value="1"/>
</dbReference>